<evidence type="ECO:0000256" key="6">
    <source>
        <dbReference type="ARBA" id="ARBA00035120"/>
    </source>
</evidence>
<dbReference type="AlphaFoldDB" id="A0A3B0VV60"/>
<accession>A0A3B0VV60</accession>
<evidence type="ECO:0000256" key="3">
    <source>
        <dbReference type="ARBA" id="ARBA00022692"/>
    </source>
</evidence>
<feature type="transmembrane region" description="Helical" evidence="8">
    <location>
        <begin position="32"/>
        <end position="49"/>
    </location>
</feature>
<feature type="transmembrane region" description="Helical" evidence="8">
    <location>
        <begin position="6"/>
        <end position="25"/>
    </location>
</feature>
<keyword evidence="3 8" id="KW-0812">Transmembrane</keyword>
<evidence type="ECO:0000256" key="4">
    <source>
        <dbReference type="ARBA" id="ARBA00022989"/>
    </source>
</evidence>
<comment type="subcellular location">
    <subcellularLocation>
        <location evidence="1">Cell membrane</location>
        <topology evidence="1">Multi-pass membrane protein</topology>
    </subcellularLocation>
</comment>
<proteinExistence type="inferred from homology"/>
<evidence type="ECO:0000256" key="2">
    <source>
        <dbReference type="ARBA" id="ARBA00022475"/>
    </source>
</evidence>
<protein>
    <submittedName>
        <fullName evidence="9">Fluoride ion transporter CrcB</fullName>
    </submittedName>
</protein>
<evidence type="ECO:0000256" key="8">
    <source>
        <dbReference type="SAM" id="Phobius"/>
    </source>
</evidence>
<sequence>MKIIVIAIGGAVGAVLRYLVSLLVISQMGDSWPYGTLAVNLIGFLWQLFETITYADNMRLLIFTGGLGAFTTFSTFGCNRSLPPSKISISVKRQVLAMEELSCLAAVGQ</sequence>
<dbReference type="GO" id="GO:0005886">
    <property type="term" value="C:plasma membrane"/>
    <property type="evidence" value="ECO:0007669"/>
    <property type="project" value="UniProtKB-SubCell"/>
</dbReference>
<keyword evidence="2" id="KW-1003">Cell membrane</keyword>
<evidence type="ECO:0000313" key="9">
    <source>
        <dbReference type="EMBL" id="VAW42972.1"/>
    </source>
</evidence>
<evidence type="ECO:0000256" key="1">
    <source>
        <dbReference type="ARBA" id="ARBA00004651"/>
    </source>
</evidence>
<organism evidence="9">
    <name type="scientific">hydrothermal vent metagenome</name>
    <dbReference type="NCBI Taxonomy" id="652676"/>
    <lineage>
        <taxon>unclassified sequences</taxon>
        <taxon>metagenomes</taxon>
        <taxon>ecological metagenomes</taxon>
    </lineage>
</organism>
<dbReference type="InterPro" id="IPR003691">
    <property type="entry name" value="FluC"/>
</dbReference>
<keyword evidence="5 8" id="KW-0472">Membrane</keyword>
<keyword evidence="4 8" id="KW-1133">Transmembrane helix</keyword>
<gene>
    <name evidence="9" type="ORF">MNBD_CHLOROFLEXI01-1979</name>
</gene>
<dbReference type="Pfam" id="PF02537">
    <property type="entry name" value="CRCB"/>
    <property type="match status" value="1"/>
</dbReference>
<comment type="similarity">
    <text evidence="6">Belongs to the fluoride channel Fluc/FEX (TC 1.A.43) family.</text>
</comment>
<evidence type="ECO:0000256" key="7">
    <source>
        <dbReference type="ARBA" id="ARBA00035585"/>
    </source>
</evidence>
<evidence type="ECO:0000256" key="5">
    <source>
        <dbReference type="ARBA" id="ARBA00023136"/>
    </source>
</evidence>
<reference evidence="9" key="1">
    <citation type="submission" date="2018-06" db="EMBL/GenBank/DDBJ databases">
        <authorList>
            <person name="Zhirakovskaya E."/>
        </authorList>
    </citation>
    <scope>NUCLEOTIDE SEQUENCE</scope>
</reference>
<comment type="catalytic activity">
    <reaction evidence="7">
        <text>fluoride(in) = fluoride(out)</text>
        <dbReference type="Rhea" id="RHEA:76159"/>
        <dbReference type="ChEBI" id="CHEBI:17051"/>
    </reaction>
    <physiologicalReaction direction="left-to-right" evidence="7">
        <dbReference type="Rhea" id="RHEA:76160"/>
    </physiologicalReaction>
</comment>
<feature type="transmembrane region" description="Helical" evidence="8">
    <location>
        <begin position="61"/>
        <end position="78"/>
    </location>
</feature>
<name>A0A3B0VV60_9ZZZZ</name>
<dbReference type="EMBL" id="UOEU01000993">
    <property type="protein sequence ID" value="VAW42972.1"/>
    <property type="molecule type" value="Genomic_DNA"/>
</dbReference>